<keyword evidence="3" id="KW-1185">Reference proteome</keyword>
<dbReference type="InterPro" id="IPR052718">
    <property type="entry name" value="NmrA-type_oxidoreductase"/>
</dbReference>
<dbReference type="Pfam" id="PF05368">
    <property type="entry name" value="NmrA"/>
    <property type="match status" value="1"/>
</dbReference>
<feature type="domain" description="NmrA-like" evidence="1">
    <location>
        <begin position="49"/>
        <end position="215"/>
    </location>
</feature>
<sequence length="338" mass="37907">MRTPSTSANNKPISVVVTGGDYFLGNALATQLLTKGKDDFGRLSVTLVHPERGQRLKNAGAELKQINYDDESSLVNAFNGDVDWVVLIPDPEEDTRVQNTKRLIDAIQKAGKVGKTDKAANVILVSVAGADSKEGNQHKEFLDLETYLKEKEKNRVVLRTAWISNIFHLWSKYVAVNNKFPLTLEPNQKFAPIQLEDVARAIRAIIVKQNNSDGAGHRGQTYTLTGPEQVDGPRIVEPLNRVIGEGKVEYVTLKREELENYLRSLRDSDNEHLKNTFPSQPTDKQIQTILDELDWIRSGKANFRTEDLKNLIGGEGEKVEEFFKRHSAEFSGQSPRKA</sequence>
<dbReference type="Proteomes" id="UP000274822">
    <property type="component" value="Unassembled WGS sequence"/>
</dbReference>
<dbReference type="Gene3D" id="3.40.50.720">
    <property type="entry name" value="NAD(P)-binding Rossmann-like Domain"/>
    <property type="match status" value="1"/>
</dbReference>
<accession>A0A433QUL7</accession>
<dbReference type="PANTHER" id="PTHR47129">
    <property type="entry name" value="QUINONE OXIDOREDUCTASE 2"/>
    <property type="match status" value="1"/>
</dbReference>
<evidence type="ECO:0000313" key="3">
    <source>
        <dbReference type="Proteomes" id="UP000274822"/>
    </source>
</evidence>
<dbReference type="InterPro" id="IPR008030">
    <property type="entry name" value="NmrA-like"/>
</dbReference>
<reference evidence="2 3" key="1">
    <citation type="journal article" date="2018" name="New Phytol.">
        <title>Phylogenomics of Endogonaceae and evolution of mycorrhizas within Mucoromycota.</title>
        <authorList>
            <person name="Chang Y."/>
            <person name="Desiro A."/>
            <person name="Na H."/>
            <person name="Sandor L."/>
            <person name="Lipzen A."/>
            <person name="Clum A."/>
            <person name="Barry K."/>
            <person name="Grigoriev I.V."/>
            <person name="Martin F.M."/>
            <person name="Stajich J.E."/>
            <person name="Smith M.E."/>
            <person name="Bonito G."/>
            <person name="Spatafora J.W."/>
        </authorList>
    </citation>
    <scope>NUCLEOTIDE SEQUENCE [LARGE SCALE GENOMIC DNA]</scope>
    <source>
        <strain evidence="2 3">AD002</strain>
    </source>
</reference>
<dbReference type="EMBL" id="RBNJ01001158">
    <property type="protein sequence ID" value="RUS33489.1"/>
    <property type="molecule type" value="Genomic_DNA"/>
</dbReference>
<dbReference type="PANTHER" id="PTHR47129:SF1">
    <property type="entry name" value="NMRA-LIKE DOMAIN-CONTAINING PROTEIN"/>
    <property type="match status" value="1"/>
</dbReference>
<dbReference type="AlphaFoldDB" id="A0A433QUL7"/>
<name>A0A433QUL7_9FUNG</name>
<dbReference type="SUPFAM" id="SSF51735">
    <property type="entry name" value="NAD(P)-binding Rossmann-fold domains"/>
    <property type="match status" value="1"/>
</dbReference>
<dbReference type="InterPro" id="IPR036291">
    <property type="entry name" value="NAD(P)-bd_dom_sf"/>
</dbReference>
<gene>
    <name evidence="2" type="ORF">BC938DRAFT_471416</name>
</gene>
<evidence type="ECO:0000259" key="1">
    <source>
        <dbReference type="Pfam" id="PF05368"/>
    </source>
</evidence>
<evidence type="ECO:0000313" key="2">
    <source>
        <dbReference type="EMBL" id="RUS33489.1"/>
    </source>
</evidence>
<protein>
    <recommendedName>
        <fullName evidence="1">NmrA-like domain-containing protein</fullName>
    </recommendedName>
</protein>
<comment type="caution">
    <text evidence="2">The sequence shown here is derived from an EMBL/GenBank/DDBJ whole genome shotgun (WGS) entry which is preliminary data.</text>
</comment>
<organism evidence="2 3">
    <name type="scientific">Jimgerdemannia flammicorona</name>
    <dbReference type="NCBI Taxonomy" id="994334"/>
    <lineage>
        <taxon>Eukaryota</taxon>
        <taxon>Fungi</taxon>
        <taxon>Fungi incertae sedis</taxon>
        <taxon>Mucoromycota</taxon>
        <taxon>Mucoromycotina</taxon>
        <taxon>Endogonomycetes</taxon>
        <taxon>Endogonales</taxon>
        <taxon>Endogonaceae</taxon>
        <taxon>Jimgerdemannia</taxon>
    </lineage>
</organism>
<proteinExistence type="predicted"/>